<dbReference type="GO" id="GO:0016787">
    <property type="term" value="F:hydrolase activity"/>
    <property type="evidence" value="ECO:0007669"/>
    <property type="project" value="UniProtKB-KW"/>
</dbReference>
<reference evidence="5 6" key="1">
    <citation type="journal article" date="2018" name="Int. J. Syst. Evol. Microbiol.">
        <title>Glycomyces paridis sp. nov., isolated from the medicinal plant Paris polyphylla.</title>
        <authorList>
            <person name="Fang X.M."/>
            <person name="Bai J.L."/>
            <person name="Su J."/>
            <person name="Zhao L.L."/>
            <person name="Liu H.Y."/>
            <person name="Ma B.P."/>
            <person name="Zhang Y.Q."/>
            <person name="Yu L.Y."/>
        </authorList>
    </citation>
    <scope>NUCLEOTIDE SEQUENCE [LARGE SCALE GENOMIC DNA]</scope>
    <source>
        <strain evidence="5 6">CPCC 204357</strain>
    </source>
</reference>
<dbReference type="PANTHER" id="PTHR12302">
    <property type="entry name" value="EBNA2 BINDING PROTEIN P100"/>
    <property type="match status" value="1"/>
</dbReference>
<keyword evidence="2" id="KW-0255">Endonuclease</keyword>
<dbReference type="Pfam" id="PF00565">
    <property type="entry name" value="SNase"/>
    <property type="match status" value="1"/>
</dbReference>
<evidence type="ECO:0000256" key="3">
    <source>
        <dbReference type="ARBA" id="ARBA00022801"/>
    </source>
</evidence>
<evidence type="ECO:0000256" key="1">
    <source>
        <dbReference type="ARBA" id="ARBA00022722"/>
    </source>
</evidence>
<feature type="domain" description="TNase-like" evidence="4">
    <location>
        <begin position="32"/>
        <end position="157"/>
    </location>
</feature>
<gene>
    <name evidence="5" type="ORF">E9998_24305</name>
</gene>
<evidence type="ECO:0000313" key="6">
    <source>
        <dbReference type="Proteomes" id="UP000305792"/>
    </source>
</evidence>
<dbReference type="InterPro" id="IPR016071">
    <property type="entry name" value="Staphylococal_nuclease_OB-fold"/>
</dbReference>
<dbReference type="GO" id="GO:0004519">
    <property type="term" value="F:endonuclease activity"/>
    <property type="evidence" value="ECO:0007669"/>
    <property type="project" value="UniProtKB-KW"/>
</dbReference>
<proteinExistence type="predicted"/>
<protein>
    <recommendedName>
        <fullName evidence="4">TNase-like domain-containing protein</fullName>
    </recommendedName>
</protein>
<accession>A0A4S8NXZ2</accession>
<evidence type="ECO:0000259" key="4">
    <source>
        <dbReference type="PROSITE" id="PS50830"/>
    </source>
</evidence>
<dbReference type="Gene3D" id="2.40.50.90">
    <property type="match status" value="1"/>
</dbReference>
<evidence type="ECO:0000256" key="2">
    <source>
        <dbReference type="ARBA" id="ARBA00022759"/>
    </source>
</evidence>
<keyword evidence="3" id="KW-0378">Hydrolase</keyword>
<sequence>MGRRSRPWGRAEGGGSMEGPGDFYATVEAYDVVDGDTFRARIDGEKVRVRIMGINSPESGGYREEEDWGEEAKLYAKKKLEGRTVHLFTDPGDPMFDQYDRLLAHVVMENGMNYAVLAVAEGMAHTYILRHQELTIGDTLRKAEKLARAERRGMWSSAAHRE</sequence>
<comment type="caution">
    <text evidence="5">The sequence shown here is derived from an EMBL/GenBank/DDBJ whole genome shotgun (WGS) entry which is preliminary data.</text>
</comment>
<dbReference type="SMART" id="SM00318">
    <property type="entry name" value="SNc"/>
    <property type="match status" value="1"/>
</dbReference>
<dbReference type="InterPro" id="IPR035437">
    <property type="entry name" value="SNase_OB-fold_sf"/>
</dbReference>
<keyword evidence="6" id="KW-1185">Reference proteome</keyword>
<dbReference type="PANTHER" id="PTHR12302:SF3">
    <property type="entry name" value="SERINE_THREONINE-PROTEIN KINASE 31"/>
    <property type="match status" value="1"/>
</dbReference>
<dbReference type="PROSITE" id="PS50830">
    <property type="entry name" value="TNASE_3"/>
    <property type="match status" value="1"/>
</dbReference>
<dbReference type="SUPFAM" id="SSF50199">
    <property type="entry name" value="Staphylococcal nuclease"/>
    <property type="match status" value="1"/>
</dbReference>
<organism evidence="5 6">
    <name type="scientific">Glycomyces paridis</name>
    <dbReference type="NCBI Taxonomy" id="2126555"/>
    <lineage>
        <taxon>Bacteria</taxon>
        <taxon>Bacillati</taxon>
        <taxon>Actinomycetota</taxon>
        <taxon>Actinomycetes</taxon>
        <taxon>Glycomycetales</taxon>
        <taxon>Glycomycetaceae</taxon>
        <taxon>Glycomyces</taxon>
    </lineage>
</organism>
<name>A0A4S8NXZ2_9ACTN</name>
<dbReference type="EMBL" id="STGX01000025">
    <property type="protein sequence ID" value="THV21775.1"/>
    <property type="molecule type" value="Genomic_DNA"/>
</dbReference>
<keyword evidence="1" id="KW-0540">Nuclease</keyword>
<dbReference type="AlphaFoldDB" id="A0A4S8NXZ2"/>
<dbReference type="Proteomes" id="UP000305792">
    <property type="component" value="Unassembled WGS sequence"/>
</dbReference>
<evidence type="ECO:0000313" key="5">
    <source>
        <dbReference type="EMBL" id="THV21775.1"/>
    </source>
</evidence>